<dbReference type="GO" id="GO:0071949">
    <property type="term" value="F:FAD binding"/>
    <property type="evidence" value="ECO:0007669"/>
    <property type="project" value="InterPro"/>
</dbReference>
<evidence type="ECO:0000256" key="1">
    <source>
        <dbReference type="SAM" id="Phobius"/>
    </source>
</evidence>
<dbReference type="Pfam" id="PF01494">
    <property type="entry name" value="FAD_binding_3"/>
    <property type="match status" value="1"/>
</dbReference>
<evidence type="ECO:0000313" key="4">
    <source>
        <dbReference type="Proteomes" id="UP000243679"/>
    </source>
</evidence>
<accession>A0A1Q2SL18</accession>
<dbReference type="KEGG" id="ntt:TAO_0432"/>
<dbReference type="GO" id="GO:0004497">
    <property type="term" value="F:monooxygenase activity"/>
    <property type="evidence" value="ECO:0007669"/>
    <property type="project" value="UniProtKB-KW"/>
</dbReference>
<dbReference type="Proteomes" id="UP000243679">
    <property type="component" value="Chromosome"/>
</dbReference>
<feature type="transmembrane region" description="Helical" evidence="1">
    <location>
        <begin position="12"/>
        <end position="30"/>
    </location>
</feature>
<name>A0A1Q2SL18_9GAMM</name>
<dbReference type="SUPFAM" id="SSF51905">
    <property type="entry name" value="FAD/NAD(P)-binding domain"/>
    <property type="match status" value="1"/>
</dbReference>
<keyword evidence="3" id="KW-0560">Oxidoreductase</keyword>
<gene>
    <name evidence="3" type="ORF">TAO_0432</name>
</gene>
<protein>
    <submittedName>
        <fullName evidence="3">Monooxygenase FAD-binding protein</fullName>
    </submittedName>
</protein>
<keyword evidence="1" id="KW-0812">Transmembrane</keyword>
<proteinExistence type="predicted"/>
<dbReference type="EMBL" id="AP014836">
    <property type="protein sequence ID" value="BAW79802.1"/>
    <property type="molecule type" value="Genomic_DNA"/>
</dbReference>
<dbReference type="PANTHER" id="PTHR43422:SF3">
    <property type="entry name" value="THIAMINE THIAZOLE SYNTHASE"/>
    <property type="match status" value="1"/>
</dbReference>
<dbReference type="RefSeq" id="WP_096526419.1">
    <property type="nucleotide sequence ID" value="NZ_AP014836.1"/>
</dbReference>
<keyword evidence="4" id="KW-1185">Reference proteome</keyword>
<dbReference type="OrthoDB" id="9790035at2"/>
<keyword evidence="1" id="KW-0472">Membrane</keyword>
<evidence type="ECO:0000259" key="2">
    <source>
        <dbReference type="Pfam" id="PF01494"/>
    </source>
</evidence>
<keyword evidence="3" id="KW-0503">Monooxygenase</keyword>
<dbReference type="InterPro" id="IPR036188">
    <property type="entry name" value="FAD/NAD-bd_sf"/>
</dbReference>
<reference evidence="3 4" key="1">
    <citation type="journal article" date="2017" name="ISME J.">
        <title>An acid-tolerant ammonia-oxidizing ?-proteobacterium from soil.</title>
        <authorList>
            <person name="Hayatsu M."/>
            <person name="Tago K."/>
            <person name="Uchiyama I."/>
            <person name="Toyoda A."/>
            <person name="Wang Y."/>
            <person name="Shimomura Y."/>
            <person name="Okubo T."/>
            <person name="Kurisu F."/>
            <person name="Hirono Y."/>
            <person name="Nonaka K."/>
            <person name="Akiyama H."/>
            <person name="Itoh T."/>
            <person name="Takami H."/>
        </authorList>
    </citation>
    <scope>NUCLEOTIDE SEQUENCE [LARGE SCALE GENOMIC DNA]</scope>
    <source>
        <strain evidence="3 4">TAO100</strain>
    </source>
</reference>
<feature type="domain" description="FAD-binding" evidence="2">
    <location>
        <begin position="12"/>
        <end position="350"/>
    </location>
</feature>
<organism evidence="3 4">
    <name type="scientific">Candidatus Nitrosoglobus terrae</name>
    <dbReference type="NCBI Taxonomy" id="1630141"/>
    <lineage>
        <taxon>Bacteria</taxon>
        <taxon>Pseudomonadati</taxon>
        <taxon>Pseudomonadota</taxon>
        <taxon>Gammaproteobacteria</taxon>
        <taxon>Chromatiales</taxon>
        <taxon>Chromatiaceae</taxon>
        <taxon>Candidatus Nitrosoglobus</taxon>
    </lineage>
</organism>
<dbReference type="AlphaFoldDB" id="A0A1Q2SL18"/>
<evidence type="ECO:0000313" key="3">
    <source>
        <dbReference type="EMBL" id="BAW79802.1"/>
    </source>
</evidence>
<keyword evidence="1" id="KW-1133">Transmembrane helix</keyword>
<sequence>MPTVDSTDSRSHAIVIGAGIAGLLAARVLADYFKRVTIVDKDIETHTPTPRKGVPQGQHSHLLLAGGISALVQLFPDLLTDLKNHGSVLVDASTQVQWFQHGCWKLSSGRKIEVYSQTRPLLEWCLKHSLASQYAIQFLSTSSVINLQTTPDKQRIIGVQVRSKDDGGIKNIAADLVIDASGHGSKSPFWLEKLGYPRLKEAKVGIYLGYGSRLYQPPLNFKPNWKLLAIYPQAPLSTKFGVIFPVEKDRWLVTLGGVLRDYPPEDEQGFLQFAQALDHPSIYQAIQNATPLTPVAKYRLPTYTRRYYEQLREFPENFLVIGDAICNFNPLYGQGITVCALEANALNTCLQQANEDLSQLSQKYFKKAAYIIDHAWEMATIADFFYPKTEGKRPWGHLLIGWYNTQIFQLSAYDPKVATTFYEVIHFLKSPTALFHPYILTKVLQSSLKSSGIRSQINKN</sequence>
<dbReference type="PANTHER" id="PTHR43422">
    <property type="entry name" value="THIAMINE THIAZOLE SYNTHASE"/>
    <property type="match status" value="1"/>
</dbReference>
<dbReference type="InterPro" id="IPR002938">
    <property type="entry name" value="FAD-bd"/>
</dbReference>
<dbReference type="Gene3D" id="3.50.50.60">
    <property type="entry name" value="FAD/NAD(P)-binding domain"/>
    <property type="match status" value="1"/>
</dbReference>